<feature type="compositionally biased region" description="Basic and acidic residues" evidence="1">
    <location>
        <begin position="12"/>
        <end position="21"/>
    </location>
</feature>
<reference evidence="2 3" key="1">
    <citation type="journal article" date="2019" name="Int. J. Syst. Evol. Microbiol.">
        <title>The Global Catalogue of Microorganisms (GCM) 10K type strain sequencing project: providing services to taxonomists for standard genome sequencing and annotation.</title>
        <authorList>
            <consortium name="The Broad Institute Genomics Platform"/>
            <consortium name="The Broad Institute Genome Sequencing Center for Infectious Disease"/>
            <person name="Wu L."/>
            <person name="Ma J."/>
        </authorList>
    </citation>
    <scope>NUCLEOTIDE SEQUENCE [LARGE SCALE GENOMIC DNA]</scope>
    <source>
        <strain evidence="2 3">DT92</strain>
    </source>
</reference>
<gene>
    <name evidence="2" type="ORF">ACFQRB_09455</name>
</gene>
<organism evidence="2 3">
    <name type="scientific">Halobaculum litoreum</name>
    <dbReference type="NCBI Taxonomy" id="3031998"/>
    <lineage>
        <taxon>Archaea</taxon>
        <taxon>Methanobacteriati</taxon>
        <taxon>Methanobacteriota</taxon>
        <taxon>Stenosarchaea group</taxon>
        <taxon>Halobacteria</taxon>
        <taxon>Halobacteriales</taxon>
        <taxon>Haloferacaceae</taxon>
        <taxon>Halobaculum</taxon>
    </lineage>
</organism>
<evidence type="ECO:0000256" key="1">
    <source>
        <dbReference type="SAM" id="MobiDB-lite"/>
    </source>
</evidence>
<evidence type="ECO:0000313" key="2">
    <source>
        <dbReference type="EMBL" id="MFC7136661.1"/>
    </source>
</evidence>
<dbReference type="AlphaFoldDB" id="A0ABD5XT16"/>
<comment type="caution">
    <text evidence="2">The sequence shown here is derived from an EMBL/GenBank/DDBJ whole genome shotgun (WGS) entry which is preliminary data.</text>
</comment>
<keyword evidence="3" id="KW-1185">Reference proteome</keyword>
<accession>A0ABD5XT16</accession>
<dbReference type="Proteomes" id="UP001596368">
    <property type="component" value="Unassembled WGS sequence"/>
</dbReference>
<proteinExistence type="predicted"/>
<evidence type="ECO:0008006" key="4">
    <source>
        <dbReference type="Google" id="ProtNLM"/>
    </source>
</evidence>
<dbReference type="EMBL" id="JBHSZG010000001">
    <property type="protein sequence ID" value="MFC7136661.1"/>
    <property type="molecule type" value="Genomic_DNA"/>
</dbReference>
<sequence length="148" mass="14781">MGGEIPPGSRRTHTDATADARSRRTLLRLAAATAVAATGSTLAGCIGRGGGPPTVDVTVVNDAGDAVSYALAVSDADTGAEVDSTEGTLGRGAEATHEVTLPEAARSYEFAVTVDGETFRRSVSGSGLYSVEAVVEAGPGVRFVATAA</sequence>
<name>A0ABD5XT16_9EURY</name>
<protein>
    <recommendedName>
        <fullName evidence="4">Tat (Twin-arginine translocation) pathway signal sequence</fullName>
    </recommendedName>
</protein>
<evidence type="ECO:0000313" key="3">
    <source>
        <dbReference type="Proteomes" id="UP001596368"/>
    </source>
</evidence>
<feature type="region of interest" description="Disordered" evidence="1">
    <location>
        <begin position="1"/>
        <end position="21"/>
    </location>
</feature>